<evidence type="ECO:0000259" key="3">
    <source>
        <dbReference type="PROSITE" id="PS50977"/>
    </source>
</evidence>
<gene>
    <name evidence="4" type="ORF">ENL41_01830</name>
</gene>
<dbReference type="Pfam" id="PF00440">
    <property type="entry name" value="TetR_N"/>
    <property type="match status" value="1"/>
</dbReference>
<evidence type="ECO:0000313" key="4">
    <source>
        <dbReference type="EMBL" id="HHF58147.1"/>
    </source>
</evidence>
<dbReference type="SUPFAM" id="SSF46689">
    <property type="entry name" value="Homeodomain-like"/>
    <property type="match status" value="1"/>
</dbReference>
<feature type="DNA-binding region" description="H-T-H motif" evidence="2">
    <location>
        <begin position="24"/>
        <end position="43"/>
    </location>
</feature>
<dbReference type="PRINTS" id="PR00455">
    <property type="entry name" value="HTHTETR"/>
</dbReference>
<dbReference type="GO" id="GO:0003677">
    <property type="term" value="F:DNA binding"/>
    <property type="evidence" value="ECO:0007669"/>
    <property type="project" value="UniProtKB-UniRule"/>
</dbReference>
<evidence type="ECO:0000256" key="1">
    <source>
        <dbReference type="ARBA" id="ARBA00023125"/>
    </source>
</evidence>
<keyword evidence="1 2" id="KW-0238">DNA-binding</keyword>
<dbReference type="InterPro" id="IPR001647">
    <property type="entry name" value="HTH_TetR"/>
</dbReference>
<dbReference type="InterPro" id="IPR036271">
    <property type="entry name" value="Tet_transcr_reg_TetR-rel_C_sf"/>
</dbReference>
<dbReference type="Gene3D" id="1.10.357.10">
    <property type="entry name" value="Tetracycline Repressor, domain 2"/>
    <property type="match status" value="1"/>
</dbReference>
<feature type="domain" description="HTH tetR-type" evidence="3">
    <location>
        <begin position="1"/>
        <end position="61"/>
    </location>
</feature>
<dbReference type="GO" id="GO:0045892">
    <property type="term" value="P:negative regulation of DNA-templated transcription"/>
    <property type="evidence" value="ECO:0007669"/>
    <property type="project" value="InterPro"/>
</dbReference>
<dbReference type="PANTHER" id="PTHR43479:SF11">
    <property type="entry name" value="ACREF_ENVCD OPERON REPRESSOR-RELATED"/>
    <property type="match status" value="1"/>
</dbReference>
<dbReference type="Gene3D" id="1.10.10.60">
    <property type="entry name" value="Homeodomain-like"/>
    <property type="match status" value="1"/>
</dbReference>
<organism evidence="4">
    <name type="scientific">candidate division WOR-3 bacterium</name>
    <dbReference type="NCBI Taxonomy" id="2052148"/>
    <lineage>
        <taxon>Bacteria</taxon>
        <taxon>Bacteria division WOR-3</taxon>
    </lineage>
</organism>
<dbReference type="InterPro" id="IPR013571">
    <property type="entry name" value="Tscrpt_reg_QacR_C"/>
</dbReference>
<dbReference type="InterPro" id="IPR009057">
    <property type="entry name" value="Homeodomain-like_sf"/>
</dbReference>
<comment type="caution">
    <text evidence="4">The sequence shown here is derived from an EMBL/GenBank/DDBJ whole genome shotgun (WGS) entry which is preliminary data.</text>
</comment>
<dbReference type="Proteomes" id="UP000886014">
    <property type="component" value="Unassembled WGS sequence"/>
</dbReference>
<dbReference type="SUPFAM" id="SSF48498">
    <property type="entry name" value="Tetracyclin repressor-like, C-terminal domain"/>
    <property type="match status" value="1"/>
</dbReference>
<dbReference type="GO" id="GO:0003700">
    <property type="term" value="F:DNA-binding transcription factor activity"/>
    <property type="evidence" value="ECO:0007669"/>
    <property type="project" value="InterPro"/>
</dbReference>
<dbReference type="InterPro" id="IPR050624">
    <property type="entry name" value="HTH-type_Tx_Regulator"/>
</dbReference>
<sequence length="198" mass="23311">MDKKNYIIEVAKSLVGKFGFKKTTMEDIAKAARMGKATLYYYFSSKDDIFREIIEKEGNRFRKKLLEALEGAKTAREKLLRYSFTRFHFLKEVRLYYKTIKDELYSHLDFIERERKKFDKFDLEILERIMEEGVEKGEFNIKNPKYYAFLLLQAIKGLEVPILTGEALSFENKEVDLDEAVSALLNILMYGILKNPQA</sequence>
<name>A0A7C5I4I9_UNCW3</name>
<dbReference type="AlphaFoldDB" id="A0A7C5I4I9"/>
<dbReference type="EMBL" id="DRTV01000132">
    <property type="protein sequence ID" value="HHF58147.1"/>
    <property type="molecule type" value="Genomic_DNA"/>
</dbReference>
<dbReference type="PANTHER" id="PTHR43479">
    <property type="entry name" value="ACREF/ENVCD OPERON REPRESSOR-RELATED"/>
    <property type="match status" value="1"/>
</dbReference>
<evidence type="ECO:0000256" key="2">
    <source>
        <dbReference type="PROSITE-ProRule" id="PRU00335"/>
    </source>
</evidence>
<reference evidence="4" key="1">
    <citation type="journal article" date="2020" name="mSystems">
        <title>Genome- and Community-Level Interaction Insights into Carbon Utilization and Element Cycling Functions of Hydrothermarchaeota in Hydrothermal Sediment.</title>
        <authorList>
            <person name="Zhou Z."/>
            <person name="Liu Y."/>
            <person name="Xu W."/>
            <person name="Pan J."/>
            <person name="Luo Z.H."/>
            <person name="Li M."/>
        </authorList>
    </citation>
    <scope>NUCLEOTIDE SEQUENCE [LARGE SCALE GENOMIC DNA]</scope>
    <source>
        <strain evidence="4">HyVt-94</strain>
    </source>
</reference>
<dbReference type="Pfam" id="PF08360">
    <property type="entry name" value="TetR_C_5"/>
    <property type="match status" value="1"/>
</dbReference>
<dbReference type="PROSITE" id="PS50977">
    <property type="entry name" value="HTH_TETR_2"/>
    <property type="match status" value="1"/>
</dbReference>
<accession>A0A7C5I4I9</accession>
<proteinExistence type="predicted"/>
<protein>
    <submittedName>
        <fullName evidence="4">TetR/AcrR family transcriptional regulator</fullName>
    </submittedName>
</protein>